<feature type="transmembrane region" description="Helical" evidence="8">
    <location>
        <begin position="372"/>
        <end position="392"/>
    </location>
</feature>
<dbReference type="InterPro" id="IPR029044">
    <property type="entry name" value="Nucleotide-diphossugar_trans"/>
</dbReference>
<dbReference type="Pfam" id="PF13641">
    <property type="entry name" value="Glyco_tranf_2_3"/>
    <property type="match status" value="1"/>
</dbReference>
<reference evidence="10" key="1">
    <citation type="journal article" date="2023" name="Mol. Phylogenet. Evol.">
        <title>Genome-scale phylogeny and comparative genomics of the fungal order Sordariales.</title>
        <authorList>
            <person name="Hensen N."/>
            <person name="Bonometti L."/>
            <person name="Westerberg I."/>
            <person name="Brannstrom I.O."/>
            <person name="Guillou S."/>
            <person name="Cros-Aarteil S."/>
            <person name="Calhoun S."/>
            <person name="Haridas S."/>
            <person name="Kuo A."/>
            <person name="Mondo S."/>
            <person name="Pangilinan J."/>
            <person name="Riley R."/>
            <person name="LaButti K."/>
            <person name="Andreopoulos B."/>
            <person name="Lipzen A."/>
            <person name="Chen C."/>
            <person name="Yan M."/>
            <person name="Daum C."/>
            <person name="Ng V."/>
            <person name="Clum A."/>
            <person name="Steindorff A."/>
            <person name="Ohm R.A."/>
            <person name="Martin F."/>
            <person name="Silar P."/>
            <person name="Natvig D.O."/>
            <person name="Lalanne C."/>
            <person name="Gautier V."/>
            <person name="Ament-Velasquez S.L."/>
            <person name="Kruys A."/>
            <person name="Hutchinson M.I."/>
            <person name="Powell A.J."/>
            <person name="Barry K."/>
            <person name="Miller A.N."/>
            <person name="Grigoriev I.V."/>
            <person name="Debuchy R."/>
            <person name="Gladieux P."/>
            <person name="Hiltunen Thoren M."/>
            <person name="Johannesson H."/>
        </authorList>
    </citation>
    <scope>NUCLEOTIDE SEQUENCE [LARGE SCALE GENOMIC DNA]</scope>
    <source>
        <strain evidence="10">CBS 284.82</strain>
    </source>
</reference>
<dbReference type="GO" id="GO:0016020">
    <property type="term" value="C:membrane"/>
    <property type="evidence" value="ECO:0007669"/>
    <property type="project" value="UniProtKB-SubCell"/>
</dbReference>
<protein>
    <submittedName>
        <fullName evidence="9">Glycosyltransferase</fullName>
    </submittedName>
</protein>
<gene>
    <name evidence="9" type="ORF">C8A01DRAFT_14484</name>
</gene>
<keyword evidence="7" id="KW-0325">Glycoprotein</keyword>
<evidence type="ECO:0000256" key="6">
    <source>
        <dbReference type="ARBA" id="ARBA00023136"/>
    </source>
</evidence>
<keyword evidence="10" id="KW-1185">Reference proteome</keyword>
<feature type="transmembrane region" description="Helical" evidence="8">
    <location>
        <begin position="34"/>
        <end position="57"/>
    </location>
</feature>
<evidence type="ECO:0000256" key="7">
    <source>
        <dbReference type="ARBA" id="ARBA00023180"/>
    </source>
</evidence>
<dbReference type="EMBL" id="MU854350">
    <property type="protein sequence ID" value="KAK4041847.1"/>
    <property type="molecule type" value="Genomic_DNA"/>
</dbReference>
<accession>A0AAN6PJK7</accession>
<keyword evidence="2" id="KW-0328">Glycosyltransferase</keyword>
<dbReference type="PANTHER" id="PTHR47844">
    <property type="entry name" value="SYNTHASE CPS1, PUTATIVE (AFU_ORTHOLOGUE AFUA_7G02500)-RELATED"/>
    <property type="match status" value="1"/>
</dbReference>
<dbReference type="Gene3D" id="3.90.550.10">
    <property type="entry name" value="Spore Coat Polysaccharide Biosynthesis Protein SpsA, Chain A"/>
    <property type="match status" value="1"/>
</dbReference>
<sequence>MAFRSLVNVASMLAIVVALHHGITWLAAADSYLYWFFALFAWRYLRFVVNLVAFWCYSPAPKPTNPTYTPSKDVTAVIPTVGPESEGFRETLKSCAENGPAKIIVVTAGDELYAKAYSYITKFMKEYPAIEFVVERTQVVSKRAQVALAVAHIKTDIAVLLDDHVFWGPRYLESLLSAFENPAVGMVGTNKRVRREQGLGLWGRIWNMLGATYLCRHNFEIRASNAVDGGVFVVSGRTCGIRTEILRHPEFLPGYTNEKFFFGFFGPLNADDDNYNTRFAVRHGWQIKIQYTEDSVMHTTLGVEEPLLTKFLGQCRRWARTTWRSNPCSLITDRSVWAFQPYCVYAVYLTSLTNFAAVTDSLLVYLLTKSSAYTSITLAGLVSWILFTKTVKVFDYFRRHPQDIILFPVYLAFAYFHSFIKFWTLLTFYDCTWSGRRLDQIKVKDSDTKDRGTSPIRASPRAQVDHKHITTLRSIRTRIADLHSQHAQHIEGYQQPLLSELEHLRESFSTLQADHQAIFSNQEAIQTELGQVDAQAKELAATQTIAKTTETNIVQAILGVKNAVSIVEEQWKNWVMELLAKSTSIEDEDEAVVLPSEA</sequence>
<keyword evidence="4 8" id="KW-0812">Transmembrane</keyword>
<dbReference type="InterPro" id="IPR052427">
    <property type="entry name" value="Glycosyltrans_GT2/GT47"/>
</dbReference>
<evidence type="ECO:0000256" key="3">
    <source>
        <dbReference type="ARBA" id="ARBA00022679"/>
    </source>
</evidence>
<evidence type="ECO:0000313" key="10">
    <source>
        <dbReference type="Proteomes" id="UP001303115"/>
    </source>
</evidence>
<proteinExistence type="predicted"/>
<evidence type="ECO:0000256" key="5">
    <source>
        <dbReference type="ARBA" id="ARBA00022989"/>
    </source>
</evidence>
<dbReference type="SUPFAM" id="SSF53448">
    <property type="entry name" value="Nucleotide-diphospho-sugar transferases"/>
    <property type="match status" value="1"/>
</dbReference>
<evidence type="ECO:0000256" key="2">
    <source>
        <dbReference type="ARBA" id="ARBA00022676"/>
    </source>
</evidence>
<dbReference type="Proteomes" id="UP001303115">
    <property type="component" value="Unassembled WGS sequence"/>
</dbReference>
<evidence type="ECO:0000256" key="8">
    <source>
        <dbReference type="SAM" id="Phobius"/>
    </source>
</evidence>
<comment type="caution">
    <text evidence="9">The sequence shown here is derived from an EMBL/GenBank/DDBJ whole genome shotgun (WGS) entry which is preliminary data.</text>
</comment>
<keyword evidence="5 8" id="KW-1133">Transmembrane helix</keyword>
<evidence type="ECO:0000256" key="4">
    <source>
        <dbReference type="ARBA" id="ARBA00022692"/>
    </source>
</evidence>
<dbReference type="GO" id="GO:0016757">
    <property type="term" value="F:glycosyltransferase activity"/>
    <property type="evidence" value="ECO:0007669"/>
    <property type="project" value="UniProtKB-KW"/>
</dbReference>
<evidence type="ECO:0000313" key="9">
    <source>
        <dbReference type="EMBL" id="KAK4041847.1"/>
    </source>
</evidence>
<name>A0AAN6PJK7_9PEZI</name>
<evidence type="ECO:0000256" key="1">
    <source>
        <dbReference type="ARBA" id="ARBA00004370"/>
    </source>
</evidence>
<keyword evidence="3" id="KW-0808">Transferase</keyword>
<dbReference type="PANTHER" id="PTHR47844:SF1">
    <property type="entry name" value="EXOSTOSIN-LIKE 2"/>
    <property type="match status" value="1"/>
</dbReference>
<organism evidence="9 10">
    <name type="scientific">Parachaetomium inaequale</name>
    <dbReference type="NCBI Taxonomy" id="2588326"/>
    <lineage>
        <taxon>Eukaryota</taxon>
        <taxon>Fungi</taxon>
        <taxon>Dikarya</taxon>
        <taxon>Ascomycota</taxon>
        <taxon>Pezizomycotina</taxon>
        <taxon>Sordariomycetes</taxon>
        <taxon>Sordariomycetidae</taxon>
        <taxon>Sordariales</taxon>
        <taxon>Chaetomiaceae</taxon>
        <taxon>Parachaetomium</taxon>
    </lineage>
</organism>
<feature type="transmembrane region" description="Helical" evidence="8">
    <location>
        <begin position="342"/>
        <end position="366"/>
    </location>
</feature>
<keyword evidence="6 8" id="KW-0472">Membrane</keyword>
<feature type="transmembrane region" description="Helical" evidence="8">
    <location>
        <begin position="404"/>
        <end position="429"/>
    </location>
</feature>
<dbReference type="AlphaFoldDB" id="A0AAN6PJK7"/>
<feature type="transmembrane region" description="Helical" evidence="8">
    <location>
        <begin position="7"/>
        <end position="28"/>
    </location>
</feature>
<dbReference type="CDD" id="cd06434">
    <property type="entry name" value="GT2_HAS"/>
    <property type="match status" value="1"/>
</dbReference>
<comment type="subcellular location">
    <subcellularLocation>
        <location evidence="1">Membrane</location>
    </subcellularLocation>
</comment>